<gene>
    <name evidence="2" type="ORF">GCM10010357_13810</name>
</gene>
<dbReference type="InterPro" id="IPR036396">
    <property type="entry name" value="Cyt_P450_sf"/>
</dbReference>
<dbReference type="PANTHER" id="PTHR24305:SF166">
    <property type="entry name" value="CYTOCHROME P450 12A4, MITOCHONDRIAL-RELATED"/>
    <property type="match status" value="1"/>
</dbReference>
<dbReference type="Gene3D" id="1.10.630.10">
    <property type="entry name" value="Cytochrome P450"/>
    <property type="match status" value="1"/>
</dbReference>
<keyword evidence="3" id="KW-1185">Reference proteome</keyword>
<evidence type="ECO:0000256" key="1">
    <source>
        <dbReference type="ARBA" id="ARBA00010617"/>
    </source>
</evidence>
<dbReference type="SUPFAM" id="SSF48264">
    <property type="entry name" value="Cytochrome P450"/>
    <property type="match status" value="1"/>
</dbReference>
<dbReference type="PRINTS" id="PR00385">
    <property type="entry name" value="P450"/>
</dbReference>
<protein>
    <recommendedName>
        <fullName evidence="4">Cytochrome P450</fullName>
    </recommendedName>
</protein>
<evidence type="ECO:0008006" key="4">
    <source>
        <dbReference type="Google" id="ProtNLM"/>
    </source>
</evidence>
<dbReference type="PANTHER" id="PTHR24305">
    <property type="entry name" value="CYTOCHROME P450"/>
    <property type="match status" value="1"/>
</dbReference>
<dbReference type="Pfam" id="PF00067">
    <property type="entry name" value="p450"/>
    <property type="match status" value="1"/>
</dbReference>
<dbReference type="RefSeq" id="WP_344020990.1">
    <property type="nucleotide sequence ID" value="NZ_BAAABX010000012.1"/>
</dbReference>
<dbReference type="Proteomes" id="UP001500879">
    <property type="component" value="Unassembled WGS sequence"/>
</dbReference>
<proteinExistence type="inferred from homology"/>
<dbReference type="EMBL" id="BAAABX010000012">
    <property type="protein sequence ID" value="GAA0394148.1"/>
    <property type="molecule type" value="Genomic_DNA"/>
</dbReference>
<dbReference type="InterPro" id="IPR050121">
    <property type="entry name" value="Cytochrome_P450_monoxygenase"/>
</dbReference>
<accession>A0ABP3IB35</accession>
<comment type="similarity">
    <text evidence="1">Belongs to the cytochrome P450 family.</text>
</comment>
<reference evidence="3" key="1">
    <citation type="journal article" date="2019" name="Int. J. Syst. Evol. Microbiol.">
        <title>The Global Catalogue of Microorganisms (GCM) 10K type strain sequencing project: providing services to taxonomists for standard genome sequencing and annotation.</title>
        <authorList>
            <consortium name="The Broad Institute Genomics Platform"/>
            <consortium name="The Broad Institute Genome Sequencing Center for Infectious Disease"/>
            <person name="Wu L."/>
            <person name="Ma J."/>
        </authorList>
    </citation>
    <scope>NUCLEOTIDE SEQUENCE [LARGE SCALE GENOMIC DNA]</scope>
    <source>
        <strain evidence="3">JCM 4788</strain>
    </source>
</reference>
<organism evidence="2 3">
    <name type="scientific">Streptomyces luteireticuli</name>
    <dbReference type="NCBI Taxonomy" id="173858"/>
    <lineage>
        <taxon>Bacteria</taxon>
        <taxon>Bacillati</taxon>
        <taxon>Actinomycetota</taxon>
        <taxon>Actinomycetes</taxon>
        <taxon>Kitasatosporales</taxon>
        <taxon>Streptomycetaceae</taxon>
        <taxon>Streptomyces</taxon>
    </lineage>
</organism>
<evidence type="ECO:0000313" key="3">
    <source>
        <dbReference type="Proteomes" id="UP001500879"/>
    </source>
</evidence>
<sequence length="331" mass="37053">MAEAHEIPRCTVRGWGRVRQLWSVPDARVVDRSRDSGPLLRVRAGWRSAILVNDLRLARSVLLNRDGEFAYWGRLPELRPVTRQGLMGLDPHDHHHHRALLQPALSPRSARLLAPHITAVAAELAGSLPLDRPFALHKAMESLANRIHTEVFLRCGVTRRWHTTYISTQRTIAALLFYRVIAPPFLTRLPGPATAVLNRHIRRGHRAADELRAAHVASADGRDVISLLERASSADATGEENPLSCKAVNDSIVNFLVAGVETMAATWTWAWYELSRCPDSLYAVQTEADRVFGDGARRFATGADPLPYTRQVIKETMRLHPLPLLMRYAPP</sequence>
<evidence type="ECO:0000313" key="2">
    <source>
        <dbReference type="EMBL" id="GAA0394148.1"/>
    </source>
</evidence>
<comment type="caution">
    <text evidence="2">The sequence shown here is derived from an EMBL/GenBank/DDBJ whole genome shotgun (WGS) entry which is preliminary data.</text>
</comment>
<name>A0ABP3IB35_9ACTN</name>
<dbReference type="InterPro" id="IPR001128">
    <property type="entry name" value="Cyt_P450"/>
</dbReference>